<gene>
    <name evidence="2" type="ORF">NITLEN_100037</name>
</gene>
<organism evidence="2 3">
    <name type="scientific">Nitrospira lenta</name>
    <dbReference type="NCBI Taxonomy" id="1436998"/>
    <lineage>
        <taxon>Bacteria</taxon>
        <taxon>Pseudomonadati</taxon>
        <taxon>Nitrospirota</taxon>
        <taxon>Nitrospiria</taxon>
        <taxon>Nitrospirales</taxon>
        <taxon>Nitrospiraceae</taxon>
        <taxon>Nitrospira</taxon>
    </lineage>
</organism>
<sequence length="412" mass="44567">MRLPWILILILTLTLVPPPTLARGGDGSPSGQTLANWTALFSESTPQTDLTPTSPALYQTSLTSTYFAPPPTVTATRLQNLTPETEQPRTRGLLSSINVLNGRLVTEAEMAHSEGGATWLQNKIVGDTRDDAAGRMLRLGITGTTGSVRYGALYRSAGQAFLNGPDLAVREVWGEWKSGQTTLRSSVGQQWNNVTGDTTRIRLGQTYGRLGLAWKSPGLPEFLLTYSNAGISSSVEPLGTAPQRNHTHTLEGALAYAGTTWNARLTSAYILGNDLQRGGAESTVRVQTLTAAIRPLNTLTITPTLGYREEIQDWSGTRIESPSASVAVQYRHNQRVWISATGNYASTHSNDRLLETQQVGGKGILAWDLQRSQVWATLLSFEAGYTRLTNNLSPAADVKDISGIIKLILAAH</sequence>
<keyword evidence="1" id="KW-0732">Signal</keyword>
<dbReference type="EMBL" id="OUNR01000002">
    <property type="protein sequence ID" value="SPP64167.1"/>
    <property type="molecule type" value="Genomic_DNA"/>
</dbReference>
<proteinExistence type="predicted"/>
<evidence type="ECO:0000256" key="1">
    <source>
        <dbReference type="SAM" id="SignalP"/>
    </source>
</evidence>
<feature type="chain" id="PRO_5016306105" evidence="1">
    <location>
        <begin position="23"/>
        <end position="412"/>
    </location>
</feature>
<name>A0A330L4N6_9BACT</name>
<dbReference type="Proteomes" id="UP000248168">
    <property type="component" value="Unassembled WGS sequence"/>
</dbReference>
<dbReference type="AlphaFoldDB" id="A0A330L4N6"/>
<evidence type="ECO:0000313" key="2">
    <source>
        <dbReference type="EMBL" id="SPP64167.1"/>
    </source>
</evidence>
<dbReference type="InParanoid" id="A0A330L4N6"/>
<keyword evidence="3" id="KW-1185">Reference proteome</keyword>
<reference evidence="3" key="1">
    <citation type="submission" date="2018-04" db="EMBL/GenBank/DDBJ databases">
        <authorList>
            <person name="Lucker S."/>
            <person name="Sakoula D."/>
        </authorList>
    </citation>
    <scope>NUCLEOTIDE SEQUENCE [LARGE SCALE GENOMIC DNA]</scope>
</reference>
<evidence type="ECO:0000313" key="3">
    <source>
        <dbReference type="Proteomes" id="UP000248168"/>
    </source>
</evidence>
<feature type="signal peptide" evidence="1">
    <location>
        <begin position="1"/>
        <end position="22"/>
    </location>
</feature>
<accession>A0A330L4N6</accession>
<protein>
    <submittedName>
        <fullName evidence="2">Uncharacterized protein</fullName>
    </submittedName>
</protein>